<dbReference type="EMBL" id="CAIX01000316">
    <property type="protein sequence ID" value="CCI49592.1"/>
    <property type="molecule type" value="Genomic_DNA"/>
</dbReference>
<evidence type="ECO:0000313" key="1">
    <source>
        <dbReference type="EMBL" id="CCI49592.1"/>
    </source>
</evidence>
<comment type="caution">
    <text evidence="1">The sequence shown here is derived from an EMBL/GenBank/DDBJ whole genome shotgun (WGS) entry which is preliminary data.</text>
</comment>
<reference evidence="1 2" key="1">
    <citation type="submission" date="2012-05" db="EMBL/GenBank/DDBJ databases">
        <title>Recombination and specialization in a pathogen metapopulation.</title>
        <authorList>
            <person name="Gardiner A."/>
            <person name="Kemen E."/>
            <person name="Schultz-Larsen T."/>
            <person name="MacLean D."/>
            <person name="Van Oosterhout C."/>
            <person name="Jones J.D.G."/>
        </authorList>
    </citation>
    <scope>NUCLEOTIDE SEQUENCE [LARGE SCALE GENOMIC DNA]</scope>
    <source>
        <strain evidence="1 2">Ac Nc2</strain>
    </source>
</reference>
<proteinExistence type="predicted"/>
<dbReference type="Proteomes" id="UP000053237">
    <property type="component" value="Unassembled WGS sequence"/>
</dbReference>
<feature type="non-terminal residue" evidence="1">
    <location>
        <position position="1"/>
    </location>
</feature>
<protein>
    <submittedName>
        <fullName evidence="1">Uncharacterized protein</fullName>
    </submittedName>
</protein>
<organism evidence="1 2">
    <name type="scientific">Albugo candida</name>
    <dbReference type="NCBI Taxonomy" id="65357"/>
    <lineage>
        <taxon>Eukaryota</taxon>
        <taxon>Sar</taxon>
        <taxon>Stramenopiles</taxon>
        <taxon>Oomycota</taxon>
        <taxon>Peronosporomycetes</taxon>
        <taxon>Albuginales</taxon>
        <taxon>Albuginaceae</taxon>
        <taxon>Albugo</taxon>
    </lineage>
</organism>
<accession>A0A024GS31</accession>
<sequence>KLDRLAYQVGASEQYVTQTFHTRMKNMLYSLRHSSTDECGRDKIVSSDFDAFESSNCSKLGSISITFCRLTLIQDFAPDKELSASEAPNSQRHQSALFCYHSAIDLPN</sequence>
<dbReference type="InParanoid" id="A0A024GS31"/>
<evidence type="ECO:0000313" key="2">
    <source>
        <dbReference type="Proteomes" id="UP000053237"/>
    </source>
</evidence>
<gene>
    <name evidence="1" type="ORF">BN9_109470</name>
</gene>
<keyword evidence="2" id="KW-1185">Reference proteome</keyword>
<dbReference type="AlphaFoldDB" id="A0A024GS31"/>
<name>A0A024GS31_9STRA</name>